<organism evidence="4 5">
    <name type="scientific">Sinomicrobium oceani</name>
    <dbReference type="NCBI Taxonomy" id="1150368"/>
    <lineage>
        <taxon>Bacteria</taxon>
        <taxon>Pseudomonadati</taxon>
        <taxon>Bacteroidota</taxon>
        <taxon>Flavobacteriia</taxon>
        <taxon>Flavobacteriales</taxon>
        <taxon>Flavobacteriaceae</taxon>
        <taxon>Sinomicrobium</taxon>
    </lineage>
</organism>
<dbReference type="InterPro" id="IPR029026">
    <property type="entry name" value="tRNA_m1G_MTases_N"/>
</dbReference>
<dbReference type="Pfam" id="PF00588">
    <property type="entry name" value="SpoU_methylase"/>
    <property type="match status" value="1"/>
</dbReference>
<evidence type="ECO:0000256" key="2">
    <source>
        <dbReference type="ARBA" id="ARBA00022679"/>
    </source>
</evidence>
<dbReference type="GO" id="GO:0008173">
    <property type="term" value="F:RNA methyltransferase activity"/>
    <property type="evidence" value="ECO:0007669"/>
    <property type="project" value="InterPro"/>
</dbReference>
<dbReference type="EMBL" id="FPJE01000009">
    <property type="protein sequence ID" value="SFW49676.1"/>
    <property type="molecule type" value="Genomic_DNA"/>
</dbReference>
<accession>A0A1K1PQ78</accession>
<protein>
    <submittedName>
        <fullName evidence="4">SpoU rRNA Methylase family protein</fullName>
    </submittedName>
</protein>
<keyword evidence="1 4" id="KW-0489">Methyltransferase</keyword>
<keyword evidence="5" id="KW-1185">Reference proteome</keyword>
<dbReference type="PANTHER" id="PTHR46429">
    <property type="entry name" value="23S RRNA (GUANOSINE-2'-O-)-METHYLTRANSFERASE RLMB"/>
    <property type="match status" value="1"/>
</dbReference>
<dbReference type="Gene3D" id="3.40.1280.10">
    <property type="match status" value="1"/>
</dbReference>
<dbReference type="GO" id="GO:0006396">
    <property type="term" value="P:RNA processing"/>
    <property type="evidence" value="ECO:0007669"/>
    <property type="project" value="InterPro"/>
</dbReference>
<dbReference type="Proteomes" id="UP000182248">
    <property type="component" value="Unassembled WGS sequence"/>
</dbReference>
<evidence type="ECO:0000313" key="4">
    <source>
        <dbReference type="EMBL" id="SFW49676.1"/>
    </source>
</evidence>
<dbReference type="STRING" id="1150368.SAMN02927921_01927"/>
<evidence type="ECO:0000313" key="5">
    <source>
        <dbReference type="Proteomes" id="UP000182248"/>
    </source>
</evidence>
<feature type="domain" description="tRNA/rRNA methyltransferase SpoU type" evidence="3">
    <location>
        <begin position="17"/>
        <end position="161"/>
    </location>
</feature>
<evidence type="ECO:0000256" key="1">
    <source>
        <dbReference type="ARBA" id="ARBA00022603"/>
    </source>
</evidence>
<dbReference type="CDD" id="cd18082">
    <property type="entry name" value="SpoU-like_family"/>
    <property type="match status" value="1"/>
</dbReference>
<reference evidence="4 5" key="1">
    <citation type="submission" date="2016-11" db="EMBL/GenBank/DDBJ databases">
        <authorList>
            <person name="Jaros S."/>
            <person name="Januszkiewicz K."/>
            <person name="Wedrychowicz H."/>
        </authorList>
    </citation>
    <scope>NUCLEOTIDE SEQUENCE [LARGE SCALE GENOMIC DNA]</scope>
    <source>
        <strain evidence="4 5">CGMCC 1.12145</strain>
    </source>
</reference>
<dbReference type="PANTHER" id="PTHR46429:SF1">
    <property type="entry name" value="23S RRNA (GUANOSINE-2'-O-)-METHYLTRANSFERASE RLMB"/>
    <property type="match status" value="1"/>
</dbReference>
<dbReference type="GO" id="GO:0032259">
    <property type="term" value="P:methylation"/>
    <property type="evidence" value="ECO:0007669"/>
    <property type="project" value="UniProtKB-KW"/>
</dbReference>
<dbReference type="AlphaFoldDB" id="A0A1K1PQ78"/>
<dbReference type="InterPro" id="IPR029028">
    <property type="entry name" value="Alpha/beta_knot_MTases"/>
</dbReference>
<dbReference type="SUPFAM" id="SSF75217">
    <property type="entry name" value="alpha/beta knot"/>
    <property type="match status" value="1"/>
</dbReference>
<name>A0A1K1PQ78_9FLAO</name>
<dbReference type="InterPro" id="IPR001537">
    <property type="entry name" value="SpoU_MeTrfase"/>
</dbReference>
<dbReference type="OrthoDB" id="9795352at2"/>
<dbReference type="GO" id="GO:0005829">
    <property type="term" value="C:cytosol"/>
    <property type="evidence" value="ECO:0007669"/>
    <property type="project" value="TreeGrafter"/>
</dbReference>
<dbReference type="InterPro" id="IPR004441">
    <property type="entry name" value="rRNA_MeTrfase_TrmH"/>
</dbReference>
<evidence type="ECO:0000259" key="3">
    <source>
        <dbReference type="Pfam" id="PF00588"/>
    </source>
</evidence>
<dbReference type="GO" id="GO:0003723">
    <property type="term" value="F:RNA binding"/>
    <property type="evidence" value="ECO:0007669"/>
    <property type="project" value="InterPro"/>
</dbReference>
<sequence>MQLTHQDHYFQQKHFPLTMVCDNLTGPANIGALFRIAEAFGVQEIRFCGARPPVFSSPRMKKTARAADKYVSYTYTGDTLQTLELLKTEGYSIISLEITDQSIPVSRFDFAPFQKIALVIGNESSGVSPEIIQASDHAIHIEMFGNNSSMNVIQATGIALYEITRQIKLPTPETL</sequence>
<keyword evidence="2" id="KW-0808">Transferase</keyword>
<gene>
    <name evidence="4" type="ORF">SAMN02927921_01927</name>
</gene>
<proteinExistence type="predicted"/>